<evidence type="ECO:0000313" key="3">
    <source>
        <dbReference type="Proteomes" id="UP000250140"/>
    </source>
</evidence>
<dbReference type="PANTHER" id="PTHR34154">
    <property type="entry name" value="ALKALI-SENSITIVE LINKAGE PROTEIN 1"/>
    <property type="match status" value="1"/>
</dbReference>
<dbReference type="Pfam" id="PF11790">
    <property type="entry name" value="Glyco_hydro_cc"/>
    <property type="match status" value="1"/>
</dbReference>
<organism evidence="2 3">
    <name type="scientific">Glonium stellatum</name>
    <dbReference type="NCBI Taxonomy" id="574774"/>
    <lineage>
        <taxon>Eukaryota</taxon>
        <taxon>Fungi</taxon>
        <taxon>Dikarya</taxon>
        <taxon>Ascomycota</taxon>
        <taxon>Pezizomycotina</taxon>
        <taxon>Dothideomycetes</taxon>
        <taxon>Pleosporomycetidae</taxon>
        <taxon>Gloniales</taxon>
        <taxon>Gloniaceae</taxon>
        <taxon>Glonium</taxon>
    </lineage>
</organism>
<dbReference type="Gene3D" id="3.20.20.80">
    <property type="entry name" value="Glycosidases"/>
    <property type="match status" value="1"/>
</dbReference>
<gene>
    <name evidence="2" type="ORF">AOQ84DRAFT_222458</name>
</gene>
<dbReference type="InterPro" id="IPR017853">
    <property type="entry name" value="GH"/>
</dbReference>
<protein>
    <submittedName>
        <fullName evidence="2">Glycoside hydrolase family 128 protein</fullName>
    </submittedName>
</protein>
<accession>A0A8E2EZY9</accession>
<proteinExistence type="predicted"/>
<keyword evidence="3" id="KW-1185">Reference proteome</keyword>
<dbReference type="GO" id="GO:0071966">
    <property type="term" value="P:fungal-type cell wall polysaccharide metabolic process"/>
    <property type="evidence" value="ECO:0007669"/>
    <property type="project" value="TreeGrafter"/>
</dbReference>
<evidence type="ECO:0000259" key="1">
    <source>
        <dbReference type="Pfam" id="PF11790"/>
    </source>
</evidence>
<reference evidence="2 3" key="1">
    <citation type="journal article" date="2016" name="Nat. Commun.">
        <title>Ectomycorrhizal ecology is imprinted in the genome of the dominant symbiotic fungus Cenococcum geophilum.</title>
        <authorList>
            <consortium name="DOE Joint Genome Institute"/>
            <person name="Peter M."/>
            <person name="Kohler A."/>
            <person name="Ohm R.A."/>
            <person name="Kuo A."/>
            <person name="Krutzmann J."/>
            <person name="Morin E."/>
            <person name="Arend M."/>
            <person name="Barry K.W."/>
            <person name="Binder M."/>
            <person name="Choi C."/>
            <person name="Clum A."/>
            <person name="Copeland A."/>
            <person name="Grisel N."/>
            <person name="Haridas S."/>
            <person name="Kipfer T."/>
            <person name="LaButti K."/>
            <person name="Lindquist E."/>
            <person name="Lipzen A."/>
            <person name="Maire R."/>
            <person name="Meier B."/>
            <person name="Mihaltcheva S."/>
            <person name="Molinier V."/>
            <person name="Murat C."/>
            <person name="Poggeler S."/>
            <person name="Quandt C.A."/>
            <person name="Sperisen C."/>
            <person name="Tritt A."/>
            <person name="Tisserant E."/>
            <person name="Crous P.W."/>
            <person name="Henrissat B."/>
            <person name="Nehls U."/>
            <person name="Egli S."/>
            <person name="Spatafora J.W."/>
            <person name="Grigoriev I.V."/>
            <person name="Martin F.M."/>
        </authorList>
    </citation>
    <scope>NUCLEOTIDE SEQUENCE [LARGE SCALE GENOMIC DNA]</scope>
    <source>
        <strain evidence="2 3">CBS 207.34</strain>
    </source>
</reference>
<dbReference type="InterPro" id="IPR024655">
    <property type="entry name" value="Asl1_glyco_hydro_catalytic"/>
</dbReference>
<dbReference type="GO" id="GO:0009277">
    <property type="term" value="C:fungal-type cell wall"/>
    <property type="evidence" value="ECO:0007669"/>
    <property type="project" value="TreeGrafter"/>
</dbReference>
<dbReference type="SUPFAM" id="SSF51445">
    <property type="entry name" value="(Trans)glycosidases"/>
    <property type="match status" value="1"/>
</dbReference>
<dbReference type="EMBL" id="KV749767">
    <property type="protein sequence ID" value="OCL07896.1"/>
    <property type="molecule type" value="Genomic_DNA"/>
</dbReference>
<dbReference type="GO" id="GO:0016787">
    <property type="term" value="F:hydrolase activity"/>
    <property type="evidence" value="ECO:0007669"/>
    <property type="project" value="UniProtKB-KW"/>
</dbReference>
<dbReference type="PANTHER" id="PTHR34154:SF3">
    <property type="entry name" value="ALKALI-SENSITIVE LINKAGE PROTEIN 1"/>
    <property type="match status" value="1"/>
</dbReference>
<feature type="domain" description="Asl1-like glycosyl hydrolase catalytic" evidence="1">
    <location>
        <begin position="54"/>
        <end position="219"/>
    </location>
</feature>
<sequence length="223" mass="24376">MGGPLTSSTLKNQVTGAFSGKSSSNILSSPIIKELHQIGLVKKATIPTISSKRGLVYVPNTTHPEDDLVWIQPGSDLGFYYNYGRIPTQKYANHLAFIPMLFGMFNNTFQADVIAQINNGAYVPYVFSFNEPDLPYHDGGSQISPADAATTWMKELQHLSAYGVKLGAPATSGSNGGITWLQQFFAACSNCTFDFLPVHWYGDFPGLASQVGYAHYLWPDLPL</sequence>
<name>A0A8E2EZY9_9PEZI</name>
<evidence type="ECO:0000313" key="2">
    <source>
        <dbReference type="EMBL" id="OCL07896.1"/>
    </source>
</evidence>
<dbReference type="Proteomes" id="UP000250140">
    <property type="component" value="Unassembled WGS sequence"/>
</dbReference>
<dbReference type="InterPro" id="IPR053183">
    <property type="entry name" value="ASL1"/>
</dbReference>
<dbReference type="OrthoDB" id="43654at2759"/>
<keyword evidence="2" id="KW-0378">Hydrolase</keyword>
<dbReference type="AlphaFoldDB" id="A0A8E2EZY9"/>